<reference evidence="2 3" key="1">
    <citation type="submission" date="2024-02" db="EMBL/GenBank/DDBJ databases">
        <title>Chromosome-scale genome assembly of the rough periwinkle Littorina saxatilis.</title>
        <authorList>
            <person name="De Jode A."/>
            <person name="Faria R."/>
            <person name="Formenti G."/>
            <person name="Sims Y."/>
            <person name="Smith T.P."/>
            <person name="Tracey A."/>
            <person name="Wood J.M.D."/>
            <person name="Zagrodzka Z.B."/>
            <person name="Johannesson K."/>
            <person name="Butlin R.K."/>
            <person name="Leder E.H."/>
        </authorList>
    </citation>
    <scope>NUCLEOTIDE SEQUENCE [LARGE SCALE GENOMIC DNA]</scope>
    <source>
        <strain evidence="2">Snail1</strain>
        <tissue evidence="2">Muscle</tissue>
    </source>
</reference>
<feature type="compositionally biased region" description="Low complexity" evidence="1">
    <location>
        <begin position="512"/>
        <end position="524"/>
    </location>
</feature>
<evidence type="ECO:0000313" key="3">
    <source>
        <dbReference type="Proteomes" id="UP001374579"/>
    </source>
</evidence>
<evidence type="ECO:0000313" key="2">
    <source>
        <dbReference type="EMBL" id="KAK7102972.1"/>
    </source>
</evidence>
<feature type="compositionally biased region" description="Basic residues" evidence="1">
    <location>
        <begin position="151"/>
        <end position="162"/>
    </location>
</feature>
<proteinExistence type="predicted"/>
<gene>
    <name evidence="2" type="ORF">V1264_021118</name>
</gene>
<feature type="region of interest" description="Disordered" evidence="1">
    <location>
        <begin position="149"/>
        <end position="173"/>
    </location>
</feature>
<sequence length="880" mass="97145">MDKSPALSFAMQQKALPASVYSQNGTGDLMMMSGVNDAPQARSQGVLCCPVCKQQFKEYTAMLLHKQSCSATSATTAAAAQSVPFDSGGGSSNKVVVTSGDRQVQSFVNKFSGHCTRRQQLMLEEFARRKAQLREQRCRKNLRKWDNSRPVHAHWAPKRKRVASPDPPPSQRMSEEEFLKGLGLVTNSKAVKIKHEAESHGEVDLDCQIIAVEGPIAGEPLHSPRTTRSLMSQLSRESAEAARKRLSFCLDNEDASESEVFDRRAAQGSLLSIDFASPLGQRLKNHMKGDLVVPPLTGIELYCSEPVQDAMAAKLRYRVPDYPIMHRKRKGIVTGYCHTFKFNNVERREFIKTLRTGLNARSRRLLLLTKKCMLKLTRLRVEEIRHWTMRRRTIVNQEIAIDDDISIVQVDVPEHMFNAVQKMPVPSDYRLQFRQNSNYKPARYGGQSGSAYQLSGHPDMPYPYPTSCFTAHQAPMPQFLVKQVSKNWTENGKESQKLVFVPIEETPPMVPGSSHLSRGLSHSSGQRHSKPSSSGIQRSLPRHLRPCPKSKRKQQLPEQDSFDDFTIETASSSSDEEHEKRLAQKEMVYPLSMSRADSGGVPTPWMMPEKPVPQMLHRAADFSSSAVTSEPVHFPGRTAPKSLLMQQLESRPGAQLGQSDTYVASHSQHGSASAAADRERSAAMRKQLSMFNLTPAGRNAGAVKTEDGAHGAKTGISIGAVYSASDLSNEQLAASLGLECTSASSSTSRLQRLPQQPNFLHSDSHSEPTGVNPAPQPSQPPPQTQSHISHNSVRHSSQHSASPKPVFSRSLLSHSGHHQPSILRNPGNLQSSAATKEEASPSAASVCKRPPAQARSFKDWTVVRASDDDVVEVICIDDDD</sequence>
<protein>
    <submittedName>
        <fullName evidence="2">Uncharacterized protein</fullName>
    </submittedName>
</protein>
<feature type="compositionally biased region" description="Low complexity" evidence="1">
    <location>
        <begin position="664"/>
        <end position="675"/>
    </location>
</feature>
<accession>A0AAN9BCK3</accession>
<feature type="region of interest" description="Disordered" evidence="1">
    <location>
        <begin position="757"/>
        <end position="857"/>
    </location>
</feature>
<name>A0AAN9BCK3_9CAEN</name>
<keyword evidence="3" id="KW-1185">Reference proteome</keyword>
<feature type="region of interest" description="Disordered" evidence="1">
    <location>
        <begin position="505"/>
        <end position="562"/>
    </location>
</feature>
<feature type="compositionally biased region" description="Pro residues" evidence="1">
    <location>
        <begin position="774"/>
        <end position="783"/>
    </location>
</feature>
<dbReference type="Proteomes" id="UP001374579">
    <property type="component" value="Unassembled WGS sequence"/>
</dbReference>
<evidence type="ECO:0000256" key="1">
    <source>
        <dbReference type="SAM" id="MobiDB-lite"/>
    </source>
</evidence>
<dbReference type="EMBL" id="JBAMIC010000010">
    <property type="protein sequence ID" value="KAK7102972.1"/>
    <property type="molecule type" value="Genomic_DNA"/>
</dbReference>
<dbReference type="AlphaFoldDB" id="A0AAN9BCK3"/>
<feature type="compositionally biased region" description="Basic residues" evidence="1">
    <location>
        <begin position="540"/>
        <end position="554"/>
    </location>
</feature>
<comment type="caution">
    <text evidence="2">The sequence shown here is derived from an EMBL/GenBank/DDBJ whole genome shotgun (WGS) entry which is preliminary data.</text>
</comment>
<feature type="region of interest" description="Disordered" evidence="1">
    <location>
        <begin position="650"/>
        <end position="683"/>
    </location>
</feature>
<organism evidence="2 3">
    <name type="scientific">Littorina saxatilis</name>
    <dbReference type="NCBI Taxonomy" id="31220"/>
    <lineage>
        <taxon>Eukaryota</taxon>
        <taxon>Metazoa</taxon>
        <taxon>Spiralia</taxon>
        <taxon>Lophotrochozoa</taxon>
        <taxon>Mollusca</taxon>
        <taxon>Gastropoda</taxon>
        <taxon>Caenogastropoda</taxon>
        <taxon>Littorinimorpha</taxon>
        <taxon>Littorinoidea</taxon>
        <taxon>Littorinidae</taxon>
        <taxon>Littorina</taxon>
    </lineage>
</organism>